<proteinExistence type="inferred from homology"/>
<keyword evidence="8" id="KW-1185">Reference proteome</keyword>
<dbReference type="GO" id="GO:0007606">
    <property type="term" value="P:sensory perception of chemical stimulus"/>
    <property type="evidence" value="ECO:0007669"/>
    <property type="project" value="UniProtKB-UniRule"/>
</dbReference>
<feature type="transmembrane region" description="Helical" evidence="6">
    <location>
        <begin position="239"/>
        <end position="256"/>
    </location>
</feature>
<keyword evidence="5 6" id="KW-0472">Membrane</keyword>
<dbReference type="Pfam" id="PF02118">
    <property type="entry name" value="Srg"/>
    <property type="match status" value="1"/>
</dbReference>
<evidence type="ECO:0000256" key="6">
    <source>
        <dbReference type="RuleBase" id="RU280813"/>
    </source>
</evidence>
<dbReference type="PANTHER" id="PTHR31114">
    <property type="entry name" value="SERPENTINE RECEPTOR CLASS GAMMA"/>
    <property type="match status" value="1"/>
</dbReference>
<evidence type="ECO:0000256" key="2">
    <source>
        <dbReference type="ARBA" id="ARBA00005692"/>
    </source>
</evidence>
<dbReference type="EMBL" id="PDUG01000005">
    <property type="protein sequence ID" value="PIC24861.1"/>
    <property type="molecule type" value="Genomic_DNA"/>
</dbReference>
<evidence type="ECO:0000256" key="3">
    <source>
        <dbReference type="ARBA" id="ARBA00022692"/>
    </source>
</evidence>
<feature type="transmembrane region" description="Helical" evidence="6">
    <location>
        <begin position="276"/>
        <end position="295"/>
    </location>
</feature>
<dbReference type="InterPro" id="IPR000609">
    <property type="entry name" value="7TM_GPCR_serpentine_rcpt_Srg"/>
</dbReference>
<keyword evidence="3 6" id="KW-0812">Transmembrane</keyword>
<comment type="caution">
    <text evidence="7">The sequence shown here is derived from an EMBL/GenBank/DDBJ whole genome shotgun (WGS) entry which is preliminary data.</text>
</comment>
<evidence type="ECO:0000256" key="4">
    <source>
        <dbReference type="ARBA" id="ARBA00022989"/>
    </source>
</evidence>
<dbReference type="PANTHER" id="PTHR31114:SF5">
    <property type="entry name" value="SERPENTINE RECEPTOR CLASS GAMMA"/>
    <property type="match status" value="1"/>
</dbReference>
<dbReference type="OrthoDB" id="5847711at2759"/>
<reference evidence="8" key="1">
    <citation type="submission" date="2017-10" db="EMBL/GenBank/DDBJ databases">
        <title>Rapid genome shrinkage in a self-fertile nematode reveals novel sperm competition proteins.</title>
        <authorList>
            <person name="Yin D."/>
            <person name="Schwarz E.M."/>
            <person name="Thomas C.G."/>
            <person name="Felde R.L."/>
            <person name="Korf I.F."/>
            <person name="Cutter A.D."/>
            <person name="Schartner C.M."/>
            <person name="Ralston E.J."/>
            <person name="Meyer B.J."/>
            <person name="Haag E.S."/>
        </authorList>
    </citation>
    <scope>NUCLEOTIDE SEQUENCE [LARGE SCALE GENOMIC DNA]</scope>
    <source>
        <strain evidence="8">JU1422</strain>
    </source>
</reference>
<evidence type="ECO:0000256" key="1">
    <source>
        <dbReference type="ARBA" id="ARBA00004141"/>
    </source>
</evidence>
<comment type="caution">
    <text evidence="6">Lacks conserved residue(s) required for the propagation of feature annotation.</text>
</comment>
<gene>
    <name evidence="7" type="primary">Cni-srg-58</name>
    <name evidence="7" type="synonym">Cnig_chr_V.g18013</name>
    <name evidence="7" type="ORF">B9Z55_018013</name>
</gene>
<keyword evidence="4 6" id="KW-1133">Transmembrane helix</keyword>
<feature type="transmembrane region" description="Helical" evidence="6">
    <location>
        <begin position="143"/>
        <end position="166"/>
    </location>
</feature>
<dbReference type="InterPro" id="IPR052880">
    <property type="entry name" value="NRL-Serpentine_Class_Gamma"/>
</dbReference>
<name>A0A2G5TCQ5_9PELO</name>
<accession>A0A2G5TCQ5</accession>
<evidence type="ECO:0000256" key="5">
    <source>
        <dbReference type="ARBA" id="ARBA00023136"/>
    </source>
</evidence>
<evidence type="ECO:0000313" key="8">
    <source>
        <dbReference type="Proteomes" id="UP000230233"/>
    </source>
</evidence>
<dbReference type="AlphaFoldDB" id="A0A2G5TCQ5"/>
<dbReference type="Proteomes" id="UP000230233">
    <property type="component" value="Chromosome V"/>
</dbReference>
<comment type="similarity">
    <text evidence="2 6">Belongs to the nematode receptor-like protein srg family.</text>
</comment>
<feature type="transmembrane region" description="Helical" evidence="6">
    <location>
        <begin position="186"/>
        <end position="212"/>
    </location>
</feature>
<dbReference type="GO" id="GO:0004888">
    <property type="term" value="F:transmembrane signaling receptor activity"/>
    <property type="evidence" value="ECO:0007669"/>
    <property type="project" value="InterPro"/>
</dbReference>
<evidence type="ECO:0000313" key="7">
    <source>
        <dbReference type="EMBL" id="PIC24861.1"/>
    </source>
</evidence>
<dbReference type="GO" id="GO:0016020">
    <property type="term" value="C:membrane"/>
    <property type="evidence" value="ECO:0007669"/>
    <property type="project" value="UniProtKB-SubCell"/>
</dbReference>
<organism evidence="7 8">
    <name type="scientific">Caenorhabditis nigoni</name>
    <dbReference type="NCBI Taxonomy" id="1611254"/>
    <lineage>
        <taxon>Eukaryota</taxon>
        <taxon>Metazoa</taxon>
        <taxon>Ecdysozoa</taxon>
        <taxon>Nematoda</taxon>
        <taxon>Chromadorea</taxon>
        <taxon>Rhabditida</taxon>
        <taxon>Rhabditina</taxon>
        <taxon>Rhabditomorpha</taxon>
        <taxon>Rhabditoidea</taxon>
        <taxon>Rhabditidae</taxon>
        <taxon>Peloderinae</taxon>
        <taxon>Caenorhabditis</taxon>
    </lineage>
</organism>
<feature type="transmembrane region" description="Helical" evidence="6">
    <location>
        <begin position="27"/>
        <end position="51"/>
    </location>
</feature>
<sequence length="326" mass="37158">MSSNTTALPNSITASMETVTRDTTFEIFTIIQLTYGIPSTLLIIFFVFFLGFGKKYSNSFYRLVQFDLLVNLLTYLNSWFAVRIDKHPIVVPFLKALTYQFPGFLTWTRYFAYFFMHMQFLSAIALSLHRISSVFFHSQYEKMWNFCLIPFCLLCIFYCCLCNALIPGSITDVYIRNDTLMKTSYISVMVRAMNLTAIFSAIYFVLLILVGLTTSKVVTWKIQAASITNGGIGKKLNKIAATYGFIYSGILAWSLLNTFNSNFKFLPTFVTQISTNLLPFASDMMTLALPYILMIHDTNVKQDILGRVPVSRTNSRIVSSSFVISR</sequence>
<feature type="transmembrane region" description="Helical" evidence="6">
    <location>
        <begin position="110"/>
        <end position="131"/>
    </location>
</feature>
<comment type="subcellular location">
    <subcellularLocation>
        <location evidence="1">Membrane</location>
        <topology evidence="1">Multi-pass membrane protein</topology>
    </subcellularLocation>
</comment>
<protein>
    <recommendedName>
        <fullName evidence="6">Serpentine receptor class gamma</fullName>
    </recommendedName>
</protein>